<proteinExistence type="predicted"/>
<accession>A0AAD7PED1</accession>
<organism evidence="3 4">
    <name type="scientific">Quillaja saponaria</name>
    <name type="common">Soap bark tree</name>
    <dbReference type="NCBI Taxonomy" id="32244"/>
    <lineage>
        <taxon>Eukaryota</taxon>
        <taxon>Viridiplantae</taxon>
        <taxon>Streptophyta</taxon>
        <taxon>Embryophyta</taxon>
        <taxon>Tracheophyta</taxon>
        <taxon>Spermatophyta</taxon>
        <taxon>Magnoliopsida</taxon>
        <taxon>eudicotyledons</taxon>
        <taxon>Gunneridae</taxon>
        <taxon>Pentapetalae</taxon>
        <taxon>rosids</taxon>
        <taxon>fabids</taxon>
        <taxon>Fabales</taxon>
        <taxon>Quillajaceae</taxon>
        <taxon>Quillaja</taxon>
    </lineage>
</organism>
<dbReference type="AlphaFoldDB" id="A0AAD7PED1"/>
<evidence type="ECO:0000256" key="2">
    <source>
        <dbReference type="SAM" id="Phobius"/>
    </source>
</evidence>
<comment type="caution">
    <text evidence="3">The sequence shown here is derived from an EMBL/GenBank/DDBJ whole genome shotgun (WGS) entry which is preliminary data.</text>
</comment>
<protein>
    <submittedName>
        <fullName evidence="3">Clavaminate synthase-like protein</fullName>
    </submittedName>
</protein>
<sequence>MYHKINSAISSLCFEFTSSELLPAVKYDKQRQCKIWFNSIIAAYTGWEDAQNDPIKAVTFGDGKPLPADIIMIVFKSLKKNLLRFLGRKGIFCCWIIWLSFILEDHSSHLLACYTLVSLVSCVTSVEKYP</sequence>
<dbReference type="Proteomes" id="UP001163823">
    <property type="component" value="Chromosome 11"/>
</dbReference>
<dbReference type="GO" id="GO:0016491">
    <property type="term" value="F:oxidoreductase activity"/>
    <property type="evidence" value="ECO:0007669"/>
    <property type="project" value="UniProtKB-KW"/>
</dbReference>
<evidence type="ECO:0000256" key="1">
    <source>
        <dbReference type="ARBA" id="ARBA00023002"/>
    </source>
</evidence>
<feature type="transmembrane region" description="Helical" evidence="2">
    <location>
        <begin position="85"/>
        <end position="103"/>
    </location>
</feature>
<keyword evidence="2" id="KW-0812">Transmembrane</keyword>
<evidence type="ECO:0000313" key="3">
    <source>
        <dbReference type="EMBL" id="KAJ7951705.1"/>
    </source>
</evidence>
<reference evidence="3" key="1">
    <citation type="journal article" date="2023" name="Science">
        <title>Elucidation of the pathway for biosynthesis of saponin adjuvants from the soapbark tree.</title>
        <authorList>
            <person name="Reed J."/>
            <person name="Orme A."/>
            <person name="El-Demerdash A."/>
            <person name="Owen C."/>
            <person name="Martin L.B.B."/>
            <person name="Misra R.C."/>
            <person name="Kikuchi S."/>
            <person name="Rejzek M."/>
            <person name="Martin A.C."/>
            <person name="Harkess A."/>
            <person name="Leebens-Mack J."/>
            <person name="Louveau T."/>
            <person name="Stephenson M.J."/>
            <person name="Osbourn A."/>
        </authorList>
    </citation>
    <scope>NUCLEOTIDE SEQUENCE</scope>
    <source>
        <strain evidence="3">S10</strain>
    </source>
</reference>
<gene>
    <name evidence="3" type="ORF">O6P43_027712</name>
</gene>
<keyword evidence="2" id="KW-0472">Membrane</keyword>
<name>A0AAD7PED1_QUISA</name>
<keyword evidence="2" id="KW-1133">Transmembrane helix</keyword>
<evidence type="ECO:0000313" key="4">
    <source>
        <dbReference type="Proteomes" id="UP001163823"/>
    </source>
</evidence>
<dbReference type="Gene3D" id="3.60.130.10">
    <property type="entry name" value="Clavaminate synthase-like"/>
    <property type="match status" value="1"/>
</dbReference>
<keyword evidence="1" id="KW-0560">Oxidoreductase</keyword>
<dbReference type="KEGG" id="qsa:O6P43_027712"/>
<dbReference type="EMBL" id="JARAOO010000011">
    <property type="protein sequence ID" value="KAJ7951705.1"/>
    <property type="molecule type" value="Genomic_DNA"/>
</dbReference>
<dbReference type="InterPro" id="IPR042098">
    <property type="entry name" value="TauD-like_sf"/>
</dbReference>
<keyword evidence="4" id="KW-1185">Reference proteome</keyword>